<feature type="compositionally biased region" description="Basic residues" evidence="1">
    <location>
        <begin position="535"/>
        <end position="545"/>
    </location>
</feature>
<dbReference type="WBParaSite" id="maker-uti_cns_0012484-snap-gene-0.3-mRNA-1">
    <property type="protein sequence ID" value="maker-uti_cns_0012484-snap-gene-0.3-mRNA-1"/>
    <property type="gene ID" value="maker-uti_cns_0012484-snap-gene-0.3"/>
</dbReference>
<feature type="compositionally biased region" description="Low complexity" evidence="1">
    <location>
        <begin position="766"/>
        <end position="775"/>
    </location>
</feature>
<sequence>MFECTISSATMLIDNMAVRDLLLAFRIVAQLNGHLMEVLDPAVQRLASVADEHALSGLGGSRLGGGRSQQVLMGAGSSGLAGDDSALMGGSGGAGSGGVGELSNEWKSVLRRAYRVLKDETGSNVFDFALPYSAKANVQAANRVIDKALMLGRERPANLQAWRTVSQKYLRNWYSQNLRRDYNAKARQSKLNSLIFVQTKLNRRQKSYEAIKDSLDEQSRQRYQSVLTRDYTSSDEETGADLDSAETARVRCLAWESAELRSVKQHLDGVFVEQLADEKQRAELQRLQRNLACQSERPPPPDCAPWARDPAWAPAGAQQDYSGDGQIPTSAVPHFELDNDLQSAEQCLTASMAAAVQSPSAMLNQSAASGGVGFSALTLFESTLLNAGMLLESMPLEDLVSAMRLVQNLQHQLVDVMHPSACQLRHQLDEANRQLTLLHDRAASAAVAMETAAKPPPSKRHCASNSFKAEPSESSQAPASASSLLVDEEKFAIGGATGSVGDFVDETFDDGADDCVMIMGEESGGSSSRQFQQRTRQRGQQHQHAGRSSLIECDDQLSAAAAAAAAAAVSGGGADVRNLLKDTYKNLRGSGPHLFDFSKPWEHTVNQAVAQTVIEQAQLASGIVAEPDTWKGELRKCVFTTLLNWRKDSRKYLRRNSKLSRRQKAFESLLPSLTPDDLEQYRLVLTRDLTSSDEEDESENLRVRQLVWESDRVREIKSALDSMFLRRFATVKQRAQLEKCRRDAGARSARLVPPGAPDWAIRPDFQQQQQQQHQSMGGGSEPDGNGSGFDVEKIFLNPASLADEVQPLLKLVGFVLHRDECVLAAPFIRRVVVAVIVVVHDVLMRAVGSAISVQKSQSSLKSDRTLRSEIEIMYELYMFDLLPCEADQRVQRHRCPVGEAAAAAHQRLRSFPSIIAVPSRVEVLPGNQFVGKGAVATVGLLPGQDGAAPAWLSEFSDQERARLTLFHKEIAIYDGKSRGLLLRGRHENSAAEFVQQALQGAAIARQIDRGGSRLSQLSQVVEAVGLEGGEQRRTQRPMPPSRFAVSLWPPMKATALSKASRVSIRAASPALRRPAEAAGAASRQQQATAMASRWNFELMSLALRGESF</sequence>
<evidence type="ECO:0000313" key="2">
    <source>
        <dbReference type="Proteomes" id="UP000095280"/>
    </source>
</evidence>
<feature type="region of interest" description="Disordered" evidence="1">
    <location>
        <begin position="765"/>
        <end position="784"/>
    </location>
</feature>
<accession>A0A1I8IGX9</accession>
<evidence type="ECO:0000313" key="3">
    <source>
        <dbReference type="WBParaSite" id="maker-uti_cns_0012484-snap-gene-0.3-mRNA-1"/>
    </source>
</evidence>
<feature type="region of interest" description="Disordered" evidence="1">
    <location>
        <begin position="448"/>
        <end position="481"/>
    </location>
</feature>
<proteinExistence type="predicted"/>
<protein>
    <submittedName>
        <fullName evidence="3">PDZ domain-containing protein</fullName>
    </submittedName>
</protein>
<keyword evidence="2" id="KW-1185">Reference proteome</keyword>
<feature type="compositionally biased region" description="Low complexity" evidence="1">
    <location>
        <begin position="520"/>
        <end position="534"/>
    </location>
</feature>
<reference evidence="3" key="1">
    <citation type="submission" date="2016-11" db="UniProtKB">
        <authorList>
            <consortium name="WormBaseParasite"/>
        </authorList>
    </citation>
    <scope>IDENTIFICATION</scope>
</reference>
<dbReference type="Proteomes" id="UP000095280">
    <property type="component" value="Unplaced"/>
</dbReference>
<organism evidence="2 3">
    <name type="scientific">Macrostomum lignano</name>
    <dbReference type="NCBI Taxonomy" id="282301"/>
    <lineage>
        <taxon>Eukaryota</taxon>
        <taxon>Metazoa</taxon>
        <taxon>Spiralia</taxon>
        <taxon>Lophotrochozoa</taxon>
        <taxon>Platyhelminthes</taxon>
        <taxon>Rhabditophora</taxon>
        <taxon>Macrostomorpha</taxon>
        <taxon>Macrostomida</taxon>
        <taxon>Macrostomidae</taxon>
        <taxon>Macrostomum</taxon>
    </lineage>
</organism>
<evidence type="ECO:0000256" key="1">
    <source>
        <dbReference type="SAM" id="MobiDB-lite"/>
    </source>
</evidence>
<dbReference type="AlphaFoldDB" id="A0A1I8IGX9"/>
<name>A0A1I8IGX9_9PLAT</name>
<feature type="compositionally biased region" description="Low complexity" evidence="1">
    <location>
        <begin position="472"/>
        <end position="481"/>
    </location>
</feature>
<feature type="region of interest" description="Disordered" evidence="1">
    <location>
        <begin position="520"/>
        <end position="547"/>
    </location>
</feature>